<dbReference type="InterPro" id="IPR050128">
    <property type="entry name" value="Sulfate_adenylyltrnsfr_sub2"/>
</dbReference>
<evidence type="ECO:0000259" key="1">
    <source>
        <dbReference type="Pfam" id="PF01507"/>
    </source>
</evidence>
<dbReference type="SUPFAM" id="SSF52402">
    <property type="entry name" value="Adenine nucleotide alpha hydrolases-like"/>
    <property type="match status" value="1"/>
</dbReference>
<feature type="domain" description="Phosphoadenosine phosphosulphate reductase" evidence="1">
    <location>
        <begin position="39"/>
        <end position="197"/>
    </location>
</feature>
<reference evidence="2" key="1">
    <citation type="journal article" date="2015" name="Nature">
        <title>Complex archaea that bridge the gap between prokaryotes and eukaryotes.</title>
        <authorList>
            <person name="Spang A."/>
            <person name="Saw J.H."/>
            <person name="Jorgensen S.L."/>
            <person name="Zaremba-Niedzwiedzka K."/>
            <person name="Martijn J."/>
            <person name="Lind A.E."/>
            <person name="van Eijk R."/>
            <person name="Schleper C."/>
            <person name="Guy L."/>
            <person name="Ettema T.J."/>
        </authorList>
    </citation>
    <scope>NUCLEOTIDE SEQUENCE</scope>
</reference>
<dbReference type="InterPro" id="IPR002500">
    <property type="entry name" value="PAPS_reduct_dom"/>
</dbReference>
<dbReference type="EMBL" id="LAZR01034800">
    <property type="protein sequence ID" value="KKL43641.1"/>
    <property type="molecule type" value="Genomic_DNA"/>
</dbReference>
<comment type="caution">
    <text evidence="2">The sequence shown here is derived from an EMBL/GenBank/DDBJ whole genome shotgun (WGS) entry which is preliminary data.</text>
</comment>
<dbReference type="PANTHER" id="PTHR43196:SF2">
    <property type="entry name" value="PHOSPHOADENOSINE PHOSPHOSULFATE REDUCTASE"/>
    <property type="match status" value="1"/>
</dbReference>
<protein>
    <recommendedName>
        <fullName evidence="1">Phosphoadenosine phosphosulphate reductase domain-containing protein</fullName>
    </recommendedName>
</protein>
<sequence>MVKGNIKLLIENVLFGPKKNKITNAIKMLKIFEPPEGYYIAFSGGKDSIVILDLVKKAGVKYDVHHECTTIDPPELYIFIRKNYPEVNWHYPKRSYFKELVDRGFPIRQHRWCCEFLKEKGGRGRIVITGIRAQESARRKKRRQFEYCNKNYEGKKYLNIILYWTEDDVWEYIKKYEIPYCKLYDEGWKRIGCIGCPMIYWKRRLKELNNYPKIKKLYEKAFIGIYEKKKSEGKKSIDRWKDGKDMFQWWIINKTEKELEDGPLFS</sequence>
<name>A0A0F9EHH5_9ZZZZ</name>
<organism evidence="2">
    <name type="scientific">marine sediment metagenome</name>
    <dbReference type="NCBI Taxonomy" id="412755"/>
    <lineage>
        <taxon>unclassified sequences</taxon>
        <taxon>metagenomes</taxon>
        <taxon>ecological metagenomes</taxon>
    </lineage>
</organism>
<dbReference type="AlphaFoldDB" id="A0A0F9EHH5"/>
<proteinExistence type="predicted"/>
<dbReference type="InterPro" id="IPR014729">
    <property type="entry name" value="Rossmann-like_a/b/a_fold"/>
</dbReference>
<dbReference type="GO" id="GO:0003824">
    <property type="term" value="F:catalytic activity"/>
    <property type="evidence" value="ECO:0007669"/>
    <property type="project" value="InterPro"/>
</dbReference>
<dbReference type="Pfam" id="PF01507">
    <property type="entry name" value="PAPS_reduct"/>
    <property type="match status" value="1"/>
</dbReference>
<accession>A0A0F9EHH5</accession>
<evidence type="ECO:0000313" key="2">
    <source>
        <dbReference type="EMBL" id="KKL43641.1"/>
    </source>
</evidence>
<dbReference type="Gene3D" id="3.40.50.620">
    <property type="entry name" value="HUPs"/>
    <property type="match status" value="1"/>
</dbReference>
<gene>
    <name evidence="2" type="ORF">LCGC14_2366810</name>
</gene>
<dbReference type="PANTHER" id="PTHR43196">
    <property type="entry name" value="SULFATE ADENYLYLTRANSFERASE SUBUNIT 2"/>
    <property type="match status" value="1"/>
</dbReference>